<comment type="caution">
    <text evidence="2">The sequence shown here is derived from an EMBL/GenBank/DDBJ whole genome shotgun (WGS) entry which is preliminary data.</text>
</comment>
<name>A0AAD6XUM1_9AGAR</name>
<dbReference type="Proteomes" id="UP001222325">
    <property type="component" value="Unassembled WGS sequence"/>
</dbReference>
<keyword evidence="3" id="KW-1185">Reference proteome</keyword>
<dbReference type="EMBL" id="JARJCN010000010">
    <property type="protein sequence ID" value="KAJ7097021.1"/>
    <property type="molecule type" value="Genomic_DNA"/>
</dbReference>
<accession>A0AAD6XUM1</accession>
<dbReference type="AlphaFoldDB" id="A0AAD6XUM1"/>
<feature type="compositionally biased region" description="Polar residues" evidence="1">
    <location>
        <begin position="37"/>
        <end position="51"/>
    </location>
</feature>
<sequence>MASPFALPEALDFGWDAVFGGDGAATGAWNEEDPASALTSHQSSHQSTALQSEWRASATDNDGYALQSRDSTSTYPASDFYDPNEGGATDEGRSKVDESFIDIAIRMLQRNLAAEKQDKEAARSIHSASEDDGLTGSRPALIEGHSENHYDSSTTPTGYGDAPANATYFEVPEQSAFAFGDASSNQGYSEALYASSVSPIYKDVPHHATSPDVAQQKAIAFENALDGAPSPPMRSTQSENHELEQAAWMKFSAAAFAHPLMQTWARLRHAPLAMPAFNAMPPPMLPRYSPPTWPTNDFNAYWPVPQASTPSTSHYSPATWSTNAPNPYGPIPLQSPTPTTSGSSTPDLTPRPSYYRPRVFRDATPVSTLTSPMIPQPIAGPSRPYRRVNQIQIHQETANQRKSNRTERRYDPVATPANVSGTRTCRAGHITQEEYDVLKREEQRRLAEENPWITCRWRIQVLDKDGLVSGVRECMEEVAWHAFSGHLRDAHQCQDGVHQNCQWVNEGDSGTCDKGIKGTSEMRHHILSLKHLGIRPVCPRCSKPFSRMDALKRHLVGLGR</sequence>
<gene>
    <name evidence="2" type="ORF">B0H15DRAFT_29885</name>
</gene>
<feature type="region of interest" description="Disordered" evidence="1">
    <location>
        <begin position="34"/>
        <end position="94"/>
    </location>
</feature>
<evidence type="ECO:0000256" key="1">
    <source>
        <dbReference type="SAM" id="MobiDB-lite"/>
    </source>
</evidence>
<proteinExistence type="predicted"/>
<feature type="region of interest" description="Disordered" evidence="1">
    <location>
        <begin position="118"/>
        <end position="161"/>
    </location>
</feature>
<protein>
    <recommendedName>
        <fullName evidence="4">C2H2-type domain-containing protein</fullName>
    </recommendedName>
</protein>
<organism evidence="2 3">
    <name type="scientific">Mycena belliarum</name>
    <dbReference type="NCBI Taxonomy" id="1033014"/>
    <lineage>
        <taxon>Eukaryota</taxon>
        <taxon>Fungi</taxon>
        <taxon>Dikarya</taxon>
        <taxon>Basidiomycota</taxon>
        <taxon>Agaricomycotina</taxon>
        <taxon>Agaricomycetes</taxon>
        <taxon>Agaricomycetidae</taxon>
        <taxon>Agaricales</taxon>
        <taxon>Marasmiineae</taxon>
        <taxon>Mycenaceae</taxon>
        <taxon>Mycena</taxon>
    </lineage>
</organism>
<evidence type="ECO:0008006" key="4">
    <source>
        <dbReference type="Google" id="ProtNLM"/>
    </source>
</evidence>
<evidence type="ECO:0000313" key="3">
    <source>
        <dbReference type="Proteomes" id="UP001222325"/>
    </source>
</evidence>
<reference evidence="2" key="1">
    <citation type="submission" date="2023-03" db="EMBL/GenBank/DDBJ databases">
        <title>Massive genome expansion in bonnet fungi (Mycena s.s.) driven by repeated elements and novel gene families across ecological guilds.</title>
        <authorList>
            <consortium name="Lawrence Berkeley National Laboratory"/>
            <person name="Harder C.B."/>
            <person name="Miyauchi S."/>
            <person name="Viragh M."/>
            <person name="Kuo A."/>
            <person name="Thoen E."/>
            <person name="Andreopoulos B."/>
            <person name="Lu D."/>
            <person name="Skrede I."/>
            <person name="Drula E."/>
            <person name="Henrissat B."/>
            <person name="Morin E."/>
            <person name="Kohler A."/>
            <person name="Barry K."/>
            <person name="LaButti K."/>
            <person name="Morin E."/>
            <person name="Salamov A."/>
            <person name="Lipzen A."/>
            <person name="Mereny Z."/>
            <person name="Hegedus B."/>
            <person name="Baldrian P."/>
            <person name="Stursova M."/>
            <person name="Weitz H."/>
            <person name="Taylor A."/>
            <person name="Grigoriev I.V."/>
            <person name="Nagy L.G."/>
            <person name="Martin F."/>
            <person name="Kauserud H."/>
        </authorList>
    </citation>
    <scope>NUCLEOTIDE SEQUENCE</scope>
    <source>
        <strain evidence="2">CBHHK173m</strain>
    </source>
</reference>
<evidence type="ECO:0000313" key="2">
    <source>
        <dbReference type="EMBL" id="KAJ7097021.1"/>
    </source>
</evidence>
<feature type="compositionally biased region" description="Polar residues" evidence="1">
    <location>
        <begin position="312"/>
        <end position="325"/>
    </location>
</feature>
<feature type="compositionally biased region" description="Low complexity" evidence="1">
    <location>
        <begin position="336"/>
        <end position="350"/>
    </location>
</feature>
<feature type="region of interest" description="Disordered" evidence="1">
    <location>
        <begin position="312"/>
        <end position="355"/>
    </location>
</feature>